<proteinExistence type="predicted"/>
<organism evidence="2 3">
    <name type="scientific">Forsythia ovata</name>
    <dbReference type="NCBI Taxonomy" id="205694"/>
    <lineage>
        <taxon>Eukaryota</taxon>
        <taxon>Viridiplantae</taxon>
        <taxon>Streptophyta</taxon>
        <taxon>Embryophyta</taxon>
        <taxon>Tracheophyta</taxon>
        <taxon>Spermatophyta</taxon>
        <taxon>Magnoliopsida</taxon>
        <taxon>eudicotyledons</taxon>
        <taxon>Gunneridae</taxon>
        <taxon>Pentapetalae</taxon>
        <taxon>asterids</taxon>
        <taxon>lamiids</taxon>
        <taxon>Lamiales</taxon>
        <taxon>Oleaceae</taxon>
        <taxon>Forsythieae</taxon>
        <taxon>Forsythia</taxon>
    </lineage>
</organism>
<accession>A0ABD1NZR2</accession>
<protein>
    <submittedName>
        <fullName evidence="2">Ribonuclease H-like superfamily protein</fullName>
    </submittedName>
</protein>
<keyword evidence="3" id="KW-1185">Reference proteome</keyword>
<dbReference type="Proteomes" id="UP001604277">
    <property type="component" value="Unassembled WGS sequence"/>
</dbReference>
<dbReference type="AlphaFoldDB" id="A0ABD1NZR2"/>
<name>A0ABD1NZR2_9LAMI</name>
<evidence type="ECO:0000313" key="2">
    <source>
        <dbReference type="EMBL" id="KAL2457105.1"/>
    </source>
</evidence>
<comment type="caution">
    <text evidence="2">The sequence shown here is derived from an EMBL/GenBank/DDBJ whole genome shotgun (WGS) entry which is preliminary data.</text>
</comment>
<evidence type="ECO:0000256" key="1">
    <source>
        <dbReference type="SAM" id="MobiDB-lite"/>
    </source>
</evidence>
<sequence length="278" mass="31573">MTKGQLTQQARAMKPPLSHLTRRIMNEIFRRQLEGYDSLLLSRFLVARPVWQLSGAYEVSVVPGQVLSFEIPVFGCPYFDVLGCKSRFSVKKLAISAILEKEDKGSKSKSRKVRIQLTLDSSLKGLQRLIQLRGMGRIGKWTPLFERQEQQRQRRRKRCGCLSIQKLNLLFQRCLYPILTALFHPVPYECSPPASLKSTVSYHIKSHQGREILDSDEELTLAGEVVLKIMGRKQIKGTDAAGLWDVAERGVTKLAARRTETNSNSNRRKGLAQETSMD</sequence>
<evidence type="ECO:0000313" key="3">
    <source>
        <dbReference type="Proteomes" id="UP001604277"/>
    </source>
</evidence>
<dbReference type="EMBL" id="JBFOLJ010000045">
    <property type="protein sequence ID" value="KAL2457105.1"/>
    <property type="molecule type" value="Genomic_DNA"/>
</dbReference>
<reference evidence="3" key="1">
    <citation type="submission" date="2024-07" db="EMBL/GenBank/DDBJ databases">
        <title>Two chromosome-level genome assemblies of Korean endemic species Abeliophyllum distichum and Forsythia ovata (Oleaceae).</title>
        <authorList>
            <person name="Jang H."/>
        </authorList>
    </citation>
    <scope>NUCLEOTIDE SEQUENCE [LARGE SCALE GENOMIC DNA]</scope>
</reference>
<feature type="region of interest" description="Disordered" evidence="1">
    <location>
        <begin position="256"/>
        <end position="278"/>
    </location>
</feature>
<gene>
    <name evidence="2" type="ORF">Fot_56516</name>
</gene>